<name>A0AAQ3UX91_PASNO</name>
<proteinExistence type="predicted"/>
<evidence type="ECO:0000313" key="2">
    <source>
        <dbReference type="Proteomes" id="UP001341281"/>
    </source>
</evidence>
<organism evidence="1 2">
    <name type="scientific">Paspalum notatum var. saurae</name>
    <dbReference type="NCBI Taxonomy" id="547442"/>
    <lineage>
        <taxon>Eukaryota</taxon>
        <taxon>Viridiplantae</taxon>
        <taxon>Streptophyta</taxon>
        <taxon>Embryophyta</taxon>
        <taxon>Tracheophyta</taxon>
        <taxon>Spermatophyta</taxon>
        <taxon>Magnoliopsida</taxon>
        <taxon>Liliopsida</taxon>
        <taxon>Poales</taxon>
        <taxon>Poaceae</taxon>
        <taxon>PACMAD clade</taxon>
        <taxon>Panicoideae</taxon>
        <taxon>Andropogonodae</taxon>
        <taxon>Paspaleae</taxon>
        <taxon>Paspalinae</taxon>
        <taxon>Paspalum</taxon>
    </lineage>
</organism>
<reference evidence="1 2" key="1">
    <citation type="submission" date="2024-02" db="EMBL/GenBank/DDBJ databases">
        <title>High-quality chromosome-scale genome assembly of Pensacola bahiagrass (Paspalum notatum Flugge var. saurae).</title>
        <authorList>
            <person name="Vega J.M."/>
            <person name="Podio M."/>
            <person name="Orjuela J."/>
            <person name="Siena L.A."/>
            <person name="Pessino S.C."/>
            <person name="Combes M.C."/>
            <person name="Mariac C."/>
            <person name="Albertini E."/>
            <person name="Pupilli F."/>
            <person name="Ortiz J.P.A."/>
            <person name="Leblanc O."/>
        </authorList>
    </citation>
    <scope>NUCLEOTIDE SEQUENCE [LARGE SCALE GENOMIC DNA]</scope>
    <source>
        <strain evidence="1">R1</strain>
        <tissue evidence="1">Leaf</tissue>
    </source>
</reference>
<keyword evidence="2" id="KW-1185">Reference proteome</keyword>
<protein>
    <submittedName>
        <fullName evidence="1">Uncharacterized protein</fullName>
    </submittedName>
</protein>
<accession>A0AAQ3UX91</accession>
<sequence>MPSIGLRPHLPPWTVLLPQPRRPRRPVAIAMWLGWRPVSQGTVLFRSGDGGTAAQLPISNSSKATAAVRGHLLPFVQSSSVVLLSTVPSRVEAARSAFGAIQDAMVSAVRRPRRGSAPRIVVAAASPPTGVPRLAPPAKPFTSTVERMLIFEEPKFEQNLGLLKCTVGSVAAA</sequence>
<dbReference type="AlphaFoldDB" id="A0AAQ3UX91"/>
<dbReference type="EMBL" id="CP144754">
    <property type="protein sequence ID" value="WVZ96939.1"/>
    <property type="molecule type" value="Genomic_DNA"/>
</dbReference>
<evidence type="ECO:0000313" key="1">
    <source>
        <dbReference type="EMBL" id="WVZ96939.1"/>
    </source>
</evidence>
<gene>
    <name evidence="1" type="ORF">U9M48_042518</name>
</gene>
<dbReference type="Proteomes" id="UP001341281">
    <property type="component" value="Chromosome 10"/>
</dbReference>